<proteinExistence type="predicted"/>
<gene>
    <name evidence="2" type="ORF">SEVIR_9G374500v2</name>
</gene>
<dbReference type="Gramene" id="TKV95609">
    <property type="protein sequence ID" value="TKV95609"/>
    <property type="gene ID" value="SEVIR_9G374500v2"/>
</dbReference>
<feature type="region of interest" description="Disordered" evidence="1">
    <location>
        <begin position="37"/>
        <end position="94"/>
    </location>
</feature>
<protein>
    <recommendedName>
        <fullName evidence="4">No apical meristem-associated C-terminal domain-containing protein</fullName>
    </recommendedName>
</protein>
<accession>A0A4U6T242</accession>
<dbReference type="AlphaFoldDB" id="A0A4U6T242"/>
<feature type="compositionally biased region" description="Polar residues" evidence="1">
    <location>
        <begin position="63"/>
        <end position="72"/>
    </location>
</feature>
<evidence type="ECO:0008006" key="4">
    <source>
        <dbReference type="Google" id="ProtNLM"/>
    </source>
</evidence>
<keyword evidence="3" id="KW-1185">Reference proteome</keyword>
<sequence length="156" mass="17236">MAQSGLGRASNGAIIANEDWCRRHTEEMFHSVIVDGTSSTIPGCVNEDEDVAEDEEDLEDGSCIQNSPMSNSSRKRGSGTVDTASSPPKRSKSPFFKIFEGLIDTLQAGSSQGTSTLMKKEEIKMELRMKQRRMNQEKEDEEIQQCIRLAEQCGAT</sequence>
<organism evidence="2 3">
    <name type="scientific">Setaria viridis</name>
    <name type="common">Green bristlegrass</name>
    <name type="synonym">Setaria italica subsp. viridis</name>
    <dbReference type="NCBI Taxonomy" id="4556"/>
    <lineage>
        <taxon>Eukaryota</taxon>
        <taxon>Viridiplantae</taxon>
        <taxon>Streptophyta</taxon>
        <taxon>Embryophyta</taxon>
        <taxon>Tracheophyta</taxon>
        <taxon>Spermatophyta</taxon>
        <taxon>Magnoliopsida</taxon>
        <taxon>Liliopsida</taxon>
        <taxon>Poales</taxon>
        <taxon>Poaceae</taxon>
        <taxon>PACMAD clade</taxon>
        <taxon>Panicoideae</taxon>
        <taxon>Panicodae</taxon>
        <taxon>Paniceae</taxon>
        <taxon>Cenchrinae</taxon>
        <taxon>Setaria</taxon>
    </lineage>
</organism>
<dbReference type="EMBL" id="CM016560">
    <property type="protein sequence ID" value="TKV95609.1"/>
    <property type="molecule type" value="Genomic_DNA"/>
</dbReference>
<dbReference type="OMA" id="IANEDWC"/>
<name>A0A4U6T242_SETVI</name>
<feature type="compositionally biased region" description="Acidic residues" evidence="1">
    <location>
        <begin position="46"/>
        <end position="60"/>
    </location>
</feature>
<feature type="compositionally biased region" description="Low complexity" evidence="1">
    <location>
        <begin position="85"/>
        <end position="94"/>
    </location>
</feature>
<dbReference type="Proteomes" id="UP000298652">
    <property type="component" value="Chromosome 9"/>
</dbReference>
<dbReference type="PANTHER" id="PTHR47069:SF11">
    <property type="entry name" value="OS04G0275550 PROTEIN"/>
    <property type="match status" value="1"/>
</dbReference>
<evidence type="ECO:0000256" key="1">
    <source>
        <dbReference type="SAM" id="MobiDB-lite"/>
    </source>
</evidence>
<dbReference type="PANTHER" id="PTHR47069">
    <property type="match status" value="1"/>
</dbReference>
<evidence type="ECO:0000313" key="3">
    <source>
        <dbReference type="Proteomes" id="UP000298652"/>
    </source>
</evidence>
<reference evidence="2" key="1">
    <citation type="submission" date="2019-03" db="EMBL/GenBank/DDBJ databases">
        <title>WGS assembly of Setaria viridis.</title>
        <authorList>
            <person name="Huang P."/>
            <person name="Jenkins J."/>
            <person name="Grimwood J."/>
            <person name="Barry K."/>
            <person name="Healey A."/>
            <person name="Mamidi S."/>
            <person name="Sreedasyam A."/>
            <person name="Shu S."/>
            <person name="Feldman M."/>
            <person name="Wu J."/>
            <person name="Yu Y."/>
            <person name="Chen C."/>
            <person name="Johnson J."/>
            <person name="Rokhsar D."/>
            <person name="Baxter I."/>
            <person name="Schmutz J."/>
            <person name="Brutnell T."/>
            <person name="Kellogg E."/>
        </authorList>
    </citation>
    <scope>NUCLEOTIDE SEQUENCE [LARGE SCALE GENOMIC DNA]</scope>
</reference>
<evidence type="ECO:0000313" key="2">
    <source>
        <dbReference type="EMBL" id="TKV95609.1"/>
    </source>
</evidence>